<keyword evidence="1" id="KW-1133">Transmembrane helix</keyword>
<keyword evidence="1" id="KW-0812">Transmembrane</keyword>
<proteinExistence type="predicted"/>
<evidence type="ECO:0000256" key="1">
    <source>
        <dbReference type="SAM" id="Phobius"/>
    </source>
</evidence>
<dbReference type="AlphaFoldDB" id="A0A7X0CFZ2"/>
<sequence>MRQFLYRYLPLTVLAAVLGLVVLWSMLAPVKGRSHQLLLAFPPGVTVSGMAVPGEIRLTRGVQDVLLLRNSDRVPIVFGPLKIAPGRDVRLPFSDEGVFEYVCPPVLGKVVRVRVVTAPGPGWARLVWRLGSLRQWVRYLPLRSPQD</sequence>
<name>A0A7X0CFZ2_9BURK</name>
<organism evidence="2 3">
    <name type="scientific">Massilia aurea</name>
    <dbReference type="NCBI Taxonomy" id="373040"/>
    <lineage>
        <taxon>Bacteria</taxon>
        <taxon>Pseudomonadati</taxon>
        <taxon>Pseudomonadota</taxon>
        <taxon>Betaproteobacteria</taxon>
        <taxon>Burkholderiales</taxon>
        <taxon>Oxalobacteraceae</taxon>
        <taxon>Telluria group</taxon>
        <taxon>Massilia</taxon>
    </lineage>
</organism>
<accession>A0A7X0CFZ2</accession>
<evidence type="ECO:0000313" key="3">
    <source>
        <dbReference type="Proteomes" id="UP000540787"/>
    </source>
</evidence>
<dbReference type="RefSeq" id="WP_183556391.1">
    <property type="nucleotide sequence ID" value="NZ_JACHBX010000004.1"/>
</dbReference>
<keyword evidence="3" id="KW-1185">Reference proteome</keyword>
<dbReference type="EMBL" id="JACHBX010000004">
    <property type="protein sequence ID" value="MBB6135746.1"/>
    <property type="molecule type" value="Genomic_DNA"/>
</dbReference>
<reference evidence="2 3" key="1">
    <citation type="submission" date="2020-08" db="EMBL/GenBank/DDBJ databases">
        <title>The Agave Microbiome: Exploring the role of microbial communities in plant adaptations to desert environments.</title>
        <authorList>
            <person name="Partida-Martinez L.P."/>
        </authorList>
    </citation>
    <scope>NUCLEOTIDE SEQUENCE [LARGE SCALE GENOMIC DNA]</scope>
    <source>
        <strain evidence="2 3">AT3.2</strain>
    </source>
</reference>
<keyword evidence="1" id="KW-0472">Membrane</keyword>
<evidence type="ECO:0000313" key="2">
    <source>
        <dbReference type="EMBL" id="MBB6135746.1"/>
    </source>
</evidence>
<feature type="transmembrane region" description="Helical" evidence="1">
    <location>
        <begin position="6"/>
        <end position="27"/>
    </location>
</feature>
<comment type="caution">
    <text evidence="2">The sequence shown here is derived from an EMBL/GenBank/DDBJ whole genome shotgun (WGS) entry which is preliminary data.</text>
</comment>
<dbReference type="Proteomes" id="UP000540787">
    <property type="component" value="Unassembled WGS sequence"/>
</dbReference>
<protein>
    <submittedName>
        <fullName evidence="2">Uncharacterized protein</fullName>
    </submittedName>
</protein>
<gene>
    <name evidence="2" type="ORF">HD842_003913</name>
</gene>